<organism evidence="5 6">
    <name type="scientific">Mytilus galloprovincialis</name>
    <name type="common">Mediterranean mussel</name>
    <dbReference type="NCBI Taxonomy" id="29158"/>
    <lineage>
        <taxon>Eukaryota</taxon>
        <taxon>Metazoa</taxon>
        <taxon>Spiralia</taxon>
        <taxon>Lophotrochozoa</taxon>
        <taxon>Mollusca</taxon>
        <taxon>Bivalvia</taxon>
        <taxon>Autobranchia</taxon>
        <taxon>Pteriomorphia</taxon>
        <taxon>Mytilida</taxon>
        <taxon>Mytiloidea</taxon>
        <taxon>Mytilidae</taxon>
        <taxon>Mytilinae</taxon>
        <taxon>Mytilus</taxon>
    </lineage>
</organism>
<feature type="non-terminal residue" evidence="5">
    <location>
        <position position="1"/>
    </location>
</feature>
<name>A0A3R5Q2E0_MYTGA</name>
<gene>
    <name evidence="5" type="ORF">AM593_09341</name>
</gene>
<dbReference type="SUPFAM" id="SSF49854">
    <property type="entry name" value="Spermadhesin, CUB domain"/>
    <property type="match status" value="1"/>
</dbReference>
<dbReference type="InterPro" id="IPR000859">
    <property type="entry name" value="CUB_dom"/>
</dbReference>
<evidence type="ECO:0000256" key="3">
    <source>
        <dbReference type="PROSITE-ProRule" id="PRU00059"/>
    </source>
</evidence>
<protein>
    <recommendedName>
        <fullName evidence="4">CUB domain-containing protein</fullName>
    </recommendedName>
</protein>
<feature type="domain" description="CUB" evidence="4">
    <location>
        <begin position="28"/>
        <end position="137"/>
    </location>
</feature>
<evidence type="ECO:0000313" key="5">
    <source>
        <dbReference type="EMBL" id="OPL20702.1"/>
    </source>
</evidence>
<dbReference type="Proteomes" id="UP000266721">
    <property type="component" value="Unassembled WGS sequence"/>
</dbReference>
<comment type="caution">
    <text evidence="3">Lacks conserved residue(s) required for the propagation of feature annotation.</text>
</comment>
<dbReference type="CDD" id="cd00041">
    <property type="entry name" value="CUB"/>
    <property type="match status" value="1"/>
</dbReference>
<dbReference type="SMR" id="A0A3R5Q2E0"/>
<dbReference type="Pfam" id="PF00431">
    <property type="entry name" value="CUB"/>
    <property type="match status" value="1"/>
</dbReference>
<dbReference type="InterPro" id="IPR035914">
    <property type="entry name" value="Sperma_CUB_dom_sf"/>
</dbReference>
<dbReference type="SMART" id="SM00042">
    <property type="entry name" value="CUB"/>
    <property type="match status" value="1"/>
</dbReference>
<proteinExistence type="predicted"/>
<keyword evidence="1" id="KW-0677">Repeat</keyword>
<evidence type="ECO:0000313" key="6">
    <source>
        <dbReference type="Proteomes" id="UP000266721"/>
    </source>
</evidence>
<dbReference type="EMBL" id="KV602013">
    <property type="protein sequence ID" value="OPL20702.1"/>
    <property type="molecule type" value="Genomic_DNA"/>
</dbReference>
<dbReference type="PANTHER" id="PTHR24251">
    <property type="entry name" value="OVOCHYMASE-RELATED"/>
    <property type="match status" value="1"/>
</dbReference>
<evidence type="ECO:0000256" key="2">
    <source>
        <dbReference type="ARBA" id="ARBA00023157"/>
    </source>
</evidence>
<dbReference type="FunFam" id="2.60.120.290:FF:000013">
    <property type="entry name" value="Membrane frizzled-related protein"/>
    <property type="match status" value="1"/>
</dbReference>
<keyword evidence="6" id="KW-1185">Reference proteome</keyword>
<reference evidence="5 6" key="1">
    <citation type="journal article" date="2016" name="PLoS ONE">
        <title>A First Insight into the Genome of the Filter-Feeder Mussel Mytilus galloprovincialis.</title>
        <authorList>
            <person name="Murgarella M."/>
            <person name="Puiu D."/>
            <person name="Novoa B."/>
            <person name="Figueras A."/>
            <person name="Posada D."/>
            <person name="Canchaya C."/>
        </authorList>
    </citation>
    <scope>NUCLEOTIDE SEQUENCE [LARGE SCALE GENOMIC DNA]</scope>
    <source>
        <tissue evidence="5">Muscle</tissue>
    </source>
</reference>
<dbReference type="PROSITE" id="PS01180">
    <property type="entry name" value="CUB"/>
    <property type="match status" value="1"/>
</dbReference>
<keyword evidence="2" id="KW-1015">Disulfide bond</keyword>
<accession>A0A3R5Q2E0</accession>
<evidence type="ECO:0000256" key="1">
    <source>
        <dbReference type="ARBA" id="ARBA00022737"/>
    </source>
</evidence>
<evidence type="ECO:0000259" key="4">
    <source>
        <dbReference type="PROSITE" id="PS01180"/>
    </source>
</evidence>
<dbReference type="AlphaFoldDB" id="A0A3R5Q2E0"/>
<sequence length="143" mass="15968">LSNFSRDMFYGNSFVVMSSLLIGLLKGCSFNVSKSSGNLSSPNYPGQYKRNMDCVYVITSPTKQPITLVFEDFQVEYDTDCKDDYVSVKDGVNTSLGIFCGYNNPPPLLALSGVFIIKFHSDRYVNYKGFLAVFNDSQGNIFL</sequence>
<dbReference type="Gene3D" id="2.60.120.290">
    <property type="entry name" value="Spermadhesin, CUB domain"/>
    <property type="match status" value="1"/>
</dbReference>